<feature type="chain" id="PRO_5034333038" evidence="3">
    <location>
        <begin position="29"/>
        <end position="1434"/>
    </location>
</feature>
<feature type="region of interest" description="Disordered" evidence="2">
    <location>
        <begin position="1194"/>
        <end position="1216"/>
    </location>
</feature>
<organism evidence="5 6">
    <name type="scientific">Plesiomonas shigelloides</name>
    <name type="common">Aeromonas shigelloides</name>
    <dbReference type="NCBI Taxonomy" id="703"/>
    <lineage>
        <taxon>Bacteria</taxon>
        <taxon>Pseudomonadati</taxon>
        <taxon>Pseudomonadota</taxon>
        <taxon>Gammaproteobacteria</taxon>
        <taxon>Enterobacterales</taxon>
        <taxon>Enterobacteriaceae</taxon>
        <taxon>Plesiomonas</taxon>
    </lineage>
</organism>
<dbReference type="SMART" id="SM00912">
    <property type="entry name" value="Haemagg_act"/>
    <property type="match status" value="1"/>
</dbReference>
<feature type="compositionally biased region" description="Polar residues" evidence="2">
    <location>
        <begin position="825"/>
        <end position="837"/>
    </location>
</feature>
<feature type="region of interest" description="Disordered" evidence="2">
    <location>
        <begin position="859"/>
        <end position="880"/>
    </location>
</feature>
<sequence>MTHFKLSAAGKLTVALAIALTVTTPASAAGIIAGGANQPQVSTNAQGTDIVNIVAPSASGLSHNQYQNYSVDGSGAVLNNALQAGQSQLAGQLQANSNLHGQAAKIILNEVVTRNPSLLLGQQEVFGMAADFVLANPNGITCNGCGFINTPRSSLVVGSPNVSDGNLHGYTTLNNRNALQIGQDGVYGADVLDLIAPKIDARGPITAGQAIHAISGLNEVSRDAKITYSAPVGGNGLDSYYLGGMQAGRIRLVSTAAGSGVNISGALKAAQGIDADSSGDMTLTAANLHGGDINLTAQNLTLRGEVQHHEQSSQGADNYQNYRGGINRGSHQQEESLTRSSLHGNDIKLVSRDNQHLSATDVDGQQVTLQGRNVTLDSQVTRNSQEKHDNQWFYSWEHNESSSSLNETQHGTQIRAAKQAHVIADQDVTLTGSRIESGNELSVKAGGKLTLQGAQEQHRSQHTLYVKNETAALRSGTERQETQDDKLQQAALHSGGHLTLQAGDNLRADAADLKAAGNLSLSSAKQLQLGIQEVQTLNANENNHRYWGGIGGANEAEKSRRSTQVQGTHLQSGQTLTLNGQQGVELVSADANARQGAYVSSNGDIHIRSASSSTQERDHNRTGTAFNITKHAETTAAQDTRNQGSDLRAEQDLKVSGGQDVTLTGSRLQSQGATEINAGKNLQIEQGANTHQSSKETADLHGTTYAHKSGDSEYRAGAGLEFTRDSHSESAQTAAHSQLSGQDLTLKAGENVSVQGGELSSKQDTTLSGKNIELTGAKESHSQQDSHLQTGAGIYVRGGLDQAGLGLESSTTHSSEQSASQTEQGTRTHTGGNLTLNASDTLTQQGAQHSVQGNYQENAAQSSHLASANHSQSSTSHTSVTTDLGAAVDYSAITRPAVEAVKKITHADVDGGKASFNEAKQGIPELQGTLQVNVDHKINSQEQTTQQGTRIQAGNIAVNTQGKLTDQSSQYQATAGNIDINSGSYEHRAAQDETRTHQSHTTGNLSVTAATTTGEDLRLSGELGINHQGENQSQQNSHQGSLQAAHNVNITSHGDSTLQGVAINAGHDANLQAGQKLTIQGGESHAQGNSYHAGGSLNAKGTVLPVPTDVSGGGSLNLGYASNSQDGGQSTQITAGNNLNLHSGQDLSVQGTDLQAGHNAALRSDQGSVSLSGSQSQQNAQGGNIELALNANRKQTPASDNAVTETAPSTASAVSKVVKAGSGSVKLDGNLHRETRQHNSSVQAANVTIDSAQDTRLQNSSVKGEHVAITSGGNLQLDSREDSVLDLNAKLNAGASHTDAKDDKGNSATLGQSILKNGTLDSEGHALRSHEVTQSSQIDARDDVTLQTGGETRLHAAQIHSEQGQVKQTGSAAVLTDNQGHKDEASWKADIANSLRRLFGGKDSESKEKLPVSGQYQPTDNVTHSSISEGKAQS</sequence>
<comment type="caution">
    <text evidence="5">The sequence shown here is derived from an EMBL/GenBank/DDBJ whole genome shotgun (WGS) entry which is preliminary data.</text>
</comment>
<dbReference type="InterPro" id="IPR025157">
    <property type="entry name" value="Hemagglutinin_rpt"/>
</dbReference>
<proteinExistence type="predicted"/>
<dbReference type="Gene3D" id="2.160.20.10">
    <property type="entry name" value="Single-stranded right-handed beta-helix, Pectin lyase-like"/>
    <property type="match status" value="1"/>
</dbReference>
<feature type="compositionally biased region" description="Polar residues" evidence="2">
    <location>
        <begin position="1414"/>
        <end position="1434"/>
    </location>
</feature>
<feature type="compositionally biased region" description="Polar residues" evidence="2">
    <location>
        <begin position="312"/>
        <end position="321"/>
    </location>
</feature>
<dbReference type="NCBIfam" id="TIGR01901">
    <property type="entry name" value="adhes_NPXG"/>
    <property type="match status" value="1"/>
</dbReference>
<evidence type="ECO:0000259" key="4">
    <source>
        <dbReference type="SMART" id="SM00912"/>
    </source>
</evidence>
<evidence type="ECO:0000256" key="3">
    <source>
        <dbReference type="SAM" id="SignalP"/>
    </source>
</evidence>
<feature type="signal peptide" evidence="3">
    <location>
        <begin position="1"/>
        <end position="28"/>
    </location>
</feature>
<evidence type="ECO:0000256" key="2">
    <source>
        <dbReference type="SAM" id="MobiDB-lite"/>
    </source>
</evidence>
<feature type="region of interest" description="Disordered" evidence="2">
    <location>
        <begin position="553"/>
        <end position="574"/>
    </location>
</feature>
<feature type="region of interest" description="Disordered" evidence="2">
    <location>
        <begin position="1399"/>
        <end position="1434"/>
    </location>
</feature>
<dbReference type="RefSeq" id="WP_207541477.1">
    <property type="nucleotide sequence ID" value="NZ_JAFNAA010000001.1"/>
</dbReference>
<feature type="compositionally biased region" description="Polar residues" evidence="2">
    <location>
        <begin position="999"/>
        <end position="1009"/>
    </location>
</feature>
<feature type="compositionally biased region" description="Basic and acidic residues" evidence="2">
    <location>
        <begin position="1400"/>
        <end position="1410"/>
    </location>
</feature>
<feature type="compositionally biased region" description="Low complexity" evidence="2">
    <location>
        <begin position="808"/>
        <end position="824"/>
    </location>
</feature>
<dbReference type="Pfam" id="PF13332">
    <property type="entry name" value="Fil_haemagg_2"/>
    <property type="match status" value="5"/>
</dbReference>
<dbReference type="InterPro" id="IPR011050">
    <property type="entry name" value="Pectin_lyase_fold/virulence"/>
</dbReference>
<feature type="compositionally biased region" description="Low complexity" evidence="2">
    <location>
        <begin position="870"/>
        <end position="880"/>
    </location>
</feature>
<feature type="region of interest" description="Disordered" evidence="2">
    <location>
        <begin position="804"/>
        <end position="837"/>
    </location>
</feature>
<dbReference type="InterPro" id="IPR008638">
    <property type="entry name" value="FhaB/CdiA-like_TPS"/>
</dbReference>
<feature type="domain" description="Filamentous haemagglutinin FhaB/tRNA nuclease CdiA-like TPS" evidence="4">
    <location>
        <begin position="45"/>
        <end position="165"/>
    </location>
</feature>
<name>A0A8I2B0N5_PLESH</name>
<feature type="compositionally biased region" description="Polar residues" evidence="2">
    <location>
        <begin position="859"/>
        <end position="869"/>
    </location>
</feature>
<dbReference type="GO" id="GO:0003824">
    <property type="term" value="F:catalytic activity"/>
    <property type="evidence" value="ECO:0007669"/>
    <property type="project" value="UniProtKB-ARBA"/>
</dbReference>
<protein>
    <submittedName>
        <fullName evidence="5">Hemagglutinin repeat-containing protein</fullName>
    </submittedName>
</protein>
<dbReference type="EMBL" id="JAFNAA010000001">
    <property type="protein sequence ID" value="MBO1106869.1"/>
    <property type="molecule type" value="Genomic_DNA"/>
</dbReference>
<dbReference type="Pfam" id="PF05860">
    <property type="entry name" value="TPS"/>
    <property type="match status" value="1"/>
</dbReference>
<evidence type="ECO:0000313" key="6">
    <source>
        <dbReference type="Proteomes" id="UP000664658"/>
    </source>
</evidence>
<keyword evidence="3" id="KW-0732">Signal</keyword>
<feature type="compositionally biased region" description="Polar residues" evidence="2">
    <location>
        <begin position="1194"/>
        <end position="1210"/>
    </location>
</feature>
<reference evidence="5" key="1">
    <citation type="submission" date="2021-03" db="EMBL/GenBank/DDBJ databases">
        <title>Plesiomonas shigelloides zfcc0051, isolated from zebrafish feces.</title>
        <authorList>
            <person name="Vanderhoek Z."/>
            <person name="Gaulke C."/>
        </authorList>
    </citation>
    <scope>NUCLEOTIDE SEQUENCE</scope>
    <source>
        <strain evidence="5">Zfcc0051</strain>
    </source>
</reference>
<feature type="compositionally biased region" description="Polar residues" evidence="2">
    <location>
        <begin position="1120"/>
        <end position="1139"/>
    </location>
</feature>
<dbReference type="InterPro" id="IPR012334">
    <property type="entry name" value="Pectin_lyas_fold"/>
</dbReference>
<evidence type="ECO:0000256" key="1">
    <source>
        <dbReference type="ARBA" id="ARBA00022656"/>
    </source>
</evidence>
<feature type="region of interest" description="Disordered" evidence="2">
    <location>
        <begin position="988"/>
        <end position="1009"/>
    </location>
</feature>
<evidence type="ECO:0000313" key="5">
    <source>
        <dbReference type="EMBL" id="MBO1106869.1"/>
    </source>
</evidence>
<gene>
    <name evidence="5" type="ORF">J2R62_01305</name>
</gene>
<feature type="region of interest" description="Disordered" evidence="2">
    <location>
        <begin position="1117"/>
        <end position="1139"/>
    </location>
</feature>
<dbReference type="Proteomes" id="UP000664658">
    <property type="component" value="Unassembled WGS sequence"/>
</dbReference>
<dbReference type="SUPFAM" id="SSF51126">
    <property type="entry name" value="Pectin lyase-like"/>
    <property type="match status" value="1"/>
</dbReference>
<dbReference type="GO" id="GO:0090729">
    <property type="term" value="F:toxin activity"/>
    <property type="evidence" value="ECO:0007669"/>
    <property type="project" value="UniProtKB-KW"/>
</dbReference>
<accession>A0A8I2B0N5</accession>
<keyword evidence="1" id="KW-0800">Toxin</keyword>
<feature type="region of interest" description="Disordered" evidence="2">
    <location>
        <begin position="305"/>
        <end position="341"/>
    </location>
</feature>
<feature type="compositionally biased region" description="Polar residues" evidence="2">
    <location>
        <begin position="562"/>
        <end position="574"/>
    </location>
</feature>